<dbReference type="EMBL" id="JANHNZ010000006">
    <property type="protein sequence ID" value="MCQ9210315.1"/>
    <property type="molecule type" value="Genomic_DNA"/>
</dbReference>
<dbReference type="PANTHER" id="PTHR11609:SF5">
    <property type="entry name" value="PHOSPHORIBOSYLAMINOIMIDAZOLE CARBOXYLASE"/>
    <property type="match status" value="1"/>
</dbReference>
<evidence type="ECO:0000313" key="6">
    <source>
        <dbReference type="Proteomes" id="UP001059480"/>
    </source>
</evidence>
<keyword evidence="6" id="KW-1185">Reference proteome</keyword>
<evidence type="ECO:0000256" key="2">
    <source>
        <dbReference type="ARBA" id="ARBA00022840"/>
    </source>
</evidence>
<organism evidence="5 6">
    <name type="scientific">Granulicatella seriolae</name>
    <dbReference type="NCBI Taxonomy" id="2967226"/>
    <lineage>
        <taxon>Bacteria</taxon>
        <taxon>Bacillati</taxon>
        <taxon>Bacillota</taxon>
        <taxon>Bacilli</taxon>
        <taxon>Lactobacillales</taxon>
        <taxon>Carnobacteriaceae</taxon>
        <taxon>Granulicatella</taxon>
    </lineage>
</organism>
<keyword evidence="2 3" id="KW-0067">ATP-binding</keyword>
<evidence type="ECO:0000259" key="4">
    <source>
        <dbReference type="PROSITE" id="PS50975"/>
    </source>
</evidence>
<reference evidence="5" key="2">
    <citation type="journal article" date="2023" name="Curr. Microbiol.">
        <title>Granulicatella seriolae sp. nov., a Novel Facultative Anaerobe Isolated from Yellowtail Marine Fish.</title>
        <authorList>
            <person name="Lee M."/>
            <person name="Choi Y.J."/>
            <person name="Farooq A."/>
            <person name="Jeong J.B."/>
            <person name="Jung M.Y."/>
        </authorList>
    </citation>
    <scope>NUCLEOTIDE SEQUENCE</scope>
    <source>
        <strain evidence="5">S8</strain>
    </source>
</reference>
<name>A0ABT1WP93_9LACT</name>
<accession>A0ABT1WP93</accession>
<dbReference type="Pfam" id="PF02222">
    <property type="entry name" value="ATP-grasp"/>
    <property type="match status" value="1"/>
</dbReference>
<dbReference type="PANTHER" id="PTHR11609">
    <property type="entry name" value="PURINE BIOSYNTHESIS PROTEIN 6/7, PUR6/7"/>
    <property type="match status" value="1"/>
</dbReference>
<sequence>MSQLLPGHRVGIIGGSSQNLSIIQAVQLAGYEAFIYRTEAEMDFPAADSQTVGSYEDKQALMDFAQTVDALLILSNAVDIDIQFALSSKTRIYQSFELAEVAQNRLVEKLFLEERAINLAPYSLITTVGELPSALTSIGFPATLTANRPQGKEETYMIYDHDMDDHVLEMVTTQPCMLTAWLPTKRSFTVSVIKDFDNHQTILPITENTYVNGRLKFSIASKRMNPEWVIELKRIAYKVLEGVNGTGLVSLNIFMATNGIFYVDKVDRLPLPNQWFSQKQIDYSTAQLMVRLAVSLPINSVELKKETILIPIYQHMMQKIDLLSLIKPSWEVEYFNRQASQADDIVGVLRLSGDSSVDLLNEIDTCDIFQTK</sequence>
<dbReference type="Gene3D" id="3.40.50.20">
    <property type="match status" value="1"/>
</dbReference>
<keyword evidence="1 3" id="KW-0547">Nucleotide-binding</keyword>
<comment type="caution">
    <text evidence="5">The sequence shown here is derived from an EMBL/GenBank/DDBJ whole genome shotgun (WGS) entry which is preliminary data.</text>
</comment>
<evidence type="ECO:0000313" key="5">
    <source>
        <dbReference type="EMBL" id="MCQ9210315.1"/>
    </source>
</evidence>
<protein>
    <submittedName>
        <fullName evidence="5">ATP-grasp domain-containing protein</fullName>
    </submittedName>
</protein>
<dbReference type="InterPro" id="IPR011761">
    <property type="entry name" value="ATP-grasp"/>
</dbReference>
<feature type="domain" description="ATP-grasp" evidence="4">
    <location>
        <begin position="109"/>
        <end position="294"/>
    </location>
</feature>
<dbReference type="SUPFAM" id="SSF56059">
    <property type="entry name" value="Glutathione synthetase ATP-binding domain-like"/>
    <property type="match status" value="1"/>
</dbReference>
<reference evidence="5" key="1">
    <citation type="submission" date="2022-07" db="EMBL/GenBank/DDBJ databases">
        <authorList>
            <person name="Jung M.-Y."/>
            <person name="Lee M."/>
        </authorList>
    </citation>
    <scope>NUCLEOTIDE SEQUENCE</scope>
    <source>
        <strain evidence="5">S8</strain>
    </source>
</reference>
<dbReference type="InterPro" id="IPR003135">
    <property type="entry name" value="ATP-grasp_carboxylate-amine"/>
</dbReference>
<gene>
    <name evidence="5" type="ORF">NPA36_07100</name>
</gene>
<dbReference type="RefSeq" id="WP_256945424.1">
    <property type="nucleotide sequence ID" value="NZ_JANHNZ010000006.1"/>
</dbReference>
<proteinExistence type="predicted"/>
<evidence type="ECO:0000256" key="1">
    <source>
        <dbReference type="ARBA" id="ARBA00022741"/>
    </source>
</evidence>
<dbReference type="Gene3D" id="3.30.470.20">
    <property type="entry name" value="ATP-grasp fold, B domain"/>
    <property type="match status" value="1"/>
</dbReference>
<dbReference type="Proteomes" id="UP001059480">
    <property type="component" value="Unassembled WGS sequence"/>
</dbReference>
<dbReference type="PROSITE" id="PS50975">
    <property type="entry name" value="ATP_GRASP"/>
    <property type="match status" value="1"/>
</dbReference>
<evidence type="ECO:0000256" key="3">
    <source>
        <dbReference type="PROSITE-ProRule" id="PRU00409"/>
    </source>
</evidence>
<reference evidence="5" key="3">
    <citation type="journal article" date="2023" name="Microbiol. Resour. Announc.">
        <title>Draft Genome Sequence of Granulicatella sp. Strain S8, Isolated from a Marine Fish, Seriola quinqueradiata.</title>
        <authorList>
            <person name="Lee M."/>
            <person name="Farooq A."/>
            <person name="Jeong J.B."/>
            <person name="Jung M.Y."/>
        </authorList>
    </citation>
    <scope>NUCLEOTIDE SEQUENCE</scope>
    <source>
        <strain evidence="5">S8</strain>
    </source>
</reference>